<comment type="caution">
    <text evidence="1">The sequence shown here is derived from an EMBL/GenBank/DDBJ whole genome shotgun (WGS) entry which is preliminary data.</text>
</comment>
<proteinExistence type="predicted"/>
<evidence type="ECO:0000313" key="2">
    <source>
        <dbReference type="Proteomes" id="UP001256646"/>
    </source>
</evidence>
<dbReference type="RefSeq" id="WP_252212400.1">
    <property type="nucleotide sequence ID" value="NZ_JAVJAN010000058.1"/>
</dbReference>
<dbReference type="InterPro" id="IPR000836">
    <property type="entry name" value="PRTase_dom"/>
</dbReference>
<protein>
    <submittedName>
        <fullName evidence="1">Ribose-phosphate pyrophosphokinase</fullName>
    </submittedName>
</protein>
<dbReference type="Proteomes" id="UP001256646">
    <property type="component" value="Unassembled WGS sequence"/>
</dbReference>
<dbReference type="Gene3D" id="3.40.50.2020">
    <property type="match status" value="2"/>
</dbReference>
<sequence>MLYLNGKKVEMRKFPNGESLISSENLIINEKVNEIKLKFESDEDITKLIFIKGHLDEFNLRCNLVMGYMPYSRMDRTEGMTVFTLKHVCKLINSLDFENVYIYEPHSDVSVALLDRVRVINMSKELTEKVLNEVKENEDEPIYLVYPDAGAAKRYSKQIEFGRVLTANKERDFKSGYIKKLDINGTLDNNKFKAIIVDDLCSKGGTFTLTAGKLREMGATEIYLVVTHCEDTIFKGDILKTDLIKKVYTTNSILNREHEKIDVTKLI</sequence>
<dbReference type="PANTHER" id="PTHR10210:SF45">
    <property type="entry name" value="RIBOSE-PHOSPHATE PYROPHOSPHOKINASE 3, CHLOROPLASTIC"/>
    <property type="match status" value="1"/>
</dbReference>
<accession>A0ABU1EK80</accession>
<name>A0ABU1EK80_9CLOT</name>
<dbReference type="SUPFAM" id="SSF53271">
    <property type="entry name" value="PRTase-like"/>
    <property type="match status" value="2"/>
</dbReference>
<dbReference type="InterPro" id="IPR029057">
    <property type="entry name" value="PRTase-like"/>
</dbReference>
<evidence type="ECO:0000313" key="1">
    <source>
        <dbReference type="EMBL" id="MDR5588798.1"/>
    </source>
</evidence>
<dbReference type="EMBL" id="JAVJAN010000058">
    <property type="protein sequence ID" value="MDR5588798.1"/>
    <property type="molecule type" value="Genomic_DNA"/>
</dbReference>
<reference evidence="1 2" key="1">
    <citation type="submission" date="2023-09" db="EMBL/GenBank/DDBJ databases">
        <authorList>
            <person name="Zhai L."/>
        </authorList>
    </citation>
    <scope>NUCLEOTIDE SEQUENCE [LARGE SCALE GENOMIC DNA]</scope>
    <source>
        <strain evidence="1 2">5 N-1</strain>
    </source>
</reference>
<gene>
    <name evidence="1" type="ORF">RGC78_15110</name>
</gene>
<dbReference type="InterPro" id="IPR005946">
    <property type="entry name" value="Rib-P_diPkinase"/>
</dbReference>
<dbReference type="CDD" id="cd06223">
    <property type="entry name" value="PRTases_typeI"/>
    <property type="match status" value="1"/>
</dbReference>
<dbReference type="PANTHER" id="PTHR10210">
    <property type="entry name" value="RIBOSE-PHOSPHATE DIPHOSPHOKINASE FAMILY MEMBER"/>
    <property type="match status" value="1"/>
</dbReference>
<organism evidence="1 2">
    <name type="scientific">Clostridium aquiflavi</name>
    <dbReference type="NCBI Taxonomy" id="3073603"/>
    <lineage>
        <taxon>Bacteria</taxon>
        <taxon>Bacillati</taxon>
        <taxon>Bacillota</taxon>
        <taxon>Clostridia</taxon>
        <taxon>Eubacteriales</taxon>
        <taxon>Clostridiaceae</taxon>
        <taxon>Clostridium</taxon>
    </lineage>
</organism>
<keyword evidence="2" id="KW-1185">Reference proteome</keyword>